<dbReference type="SUPFAM" id="SSF51695">
    <property type="entry name" value="PLC-like phosphodiesterases"/>
    <property type="match status" value="1"/>
</dbReference>
<evidence type="ECO:0000313" key="1">
    <source>
        <dbReference type="EMBL" id="UNO50431.1"/>
    </source>
</evidence>
<dbReference type="PROSITE" id="PS51704">
    <property type="entry name" value="GP_PDE"/>
    <property type="match status" value="1"/>
</dbReference>
<sequence length="273" mass="30749">MSAHRRTETAEFLTMAHRGASHVAPANTWPAFEMAIKMGANVIETDVHWTKDDQLVICHDPMVDDVTEGTGYIRDLTYAQLCALDFGYQFTLDGGETFPFRGKGVRIVRFEELLERLPDVRINVDLKPDRPRVAAFLRILDAHKAFERVMLASFSHQTLVEARARSARIATSASTREVMGFLLRGPELRRAMGHKAKVPYLALQVPRTVWGRPLVNRNFVRRAHAIGVQVHVWTVNDARQMIDLMEAGVDGIVTDCPDICKSSRAKFLANLAR</sequence>
<name>T0D9V4_ALIAG</name>
<dbReference type="AlphaFoldDB" id="T0D9V4"/>
<dbReference type="Gene3D" id="3.20.20.190">
    <property type="entry name" value="Phosphatidylinositol (PI) phosphodiesterase"/>
    <property type="match status" value="1"/>
</dbReference>
<organism evidence="1 2">
    <name type="scientific">Alicyclobacillus acidoterrestris (strain ATCC 49025 / DSM 3922 / CIP 106132 / NCIMB 13137 / GD3B)</name>
    <dbReference type="NCBI Taxonomy" id="1356854"/>
    <lineage>
        <taxon>Bacteria</taxon>
        <taxon>Bacillati</taxon>
        <taxon>Bacillota</taxon>
        <taxon>Bacilli</taxon>
        <taxon>Bacillales</taxon>
        <taxon>Alicyclobacillaceae</taxon>
        <taxon>Alicyclobacillus</taxon>
    </lineage>
</organism>
<keyword evidence="2" id="KW-1185">Reference proteome</keyword>
<accession>T0D9V4</accession>
<reference evidence="2" key="1">
    <citation type="journal article" date="2022" name="G3 (Bethesda)">
        <title>Unveiling the complete genome sequence of Alicyclobacillus acidoterrestris DSM 3922T, a taint-producing strain.</title>
        <authorList>
            <person name="Leonardo I.C."/>
            <person name="Barreto Crespo M.T."/>
            <person name="Gaspar F.B."/>
        </authorList>
    </citation>
    <scope>NUCLEOTIDE SEQUENCE [LARGE SCALE GENOMIC DNA]</scope>
    <source>
        <strain evidence="2">DSM 3922</strain>
    </source>
</reference>
<dbReference type="GO" id="GO:0008081">
    <property type="term" value="F:phosphoric diester hydrolase activity"/>
    <property type="evidence" value="ECO:0007669"/>
    <property type="project" value="InterPro"/>
</dbReference>
<dbReference type="PANTHER" id="PTHR46211:SF14">
    <property type="entry name" value="GLYCEROPHOSPHODIESTER PHOSPHODIESTERASE"/>
    <property type="match status" value="1"/>
</dbReference>
<dbReference type="GO" id="GO:0006629">
    <property type="term" value="P:lipid metabolic process"/>
    <property type="evidence" value="ECO:0007669"/>
    <property type="project" value="InterPro"/>
</dbReference>
<dbReference type="RefSeq" id="WP_021295853.1">
    <property type="nucleotide sequence ID" value="NZ_AURB01000112.1"/>
</dbReference>
<dbReference type="Proteomes" id="UP000829401">
    <property type="component" value="Chromosome"/>
</dbReference>
<dbReference type="PANTHER" id="PTHR46211">
    <property type="entry name" value="GLYCEROPHOSPHORYL DIESTER PHOSPHODIESTERASE"/>
    <property type="match status" value="1"/>
</dbReference>
<proteinExistence type="predicted"/>
<gene>
    <name evidence="1" type="ORF">K1I37_08170</name>
</gene>
<dbReference type="STRING" id="1356854.N007_00580"/>
<dbReference type="Pfam" id="PF03009">
    <property type="entry name" value="GDPD"/>
    <property type="match status" value="1"/>
</dbReference>
<dbReference type="InterPro" id="IPR017946">
    <property type="entry name" value="PLC-like_Pdiesterase_TIM-brl"/>
</dbReference>
<dbReference type="InterPro" id="IPR030395">
    <property type="entry name" value="GP_PDE_dom"/>
</dbReference>
<protein>
    <submittedName>
        <fullName evidence="1">Glycerophosphodiester phosphodiesterase</fullName>
    </submittedName>
</protein>
<dbReference type="CDD" id="cd08561">
    <property type="entry name" value="GDPD_cytoplasmic_ScUgpQ2_like"/>
    <property type="match status" value="1"/>
</dbReference>
<dbReference type="EMBL" id="CP080467">
    <property type="protein sequence ID" value="UNO50431.1"/>
    <property type="molecule type" value="Genomic_DNA"/>
</dbReference>
<evidence type="ECO:0000313" key="2">
    <source>
        <dbReference type="Proteomes" id="UP000829401"/>
    </source>
</evidence>
<accession>A0A9E6ZMH0</accession>
<dbReference type="eggNOG" id="COG0584">
    <property type="taxonomic scope" value="Bacteria"/>
</dbReference>
<dbReference type="KEGG" id="aaco:K1I37_08170"/>